<proteinExistence type="predicted"/>
<reference evidence="1 2" key="1">
    <citation type="submission" date="2016-11" db="EMBL/GenBank/DDBJ databases">
        <authorList>
            <person name="Jaros S."/>
            <person name="Januszkiewicz K."/>
            <person name="Wedrychowicz H."/>
        </authorList>
    </citation>
    <scope>NUCLEOTIDE SEQUENCE [LARGE SCALE GENOMIC DNA]</scope>
    <source>
        <strain evidence="1 2">DSM 44666</strain>
    </source>
</reference>
<name>A0A1M4ZQA6_9BACL</name>
<organism evidence="1 2">
    <name type="scientific">Seinonella peptonophila</name>
    <dbReference type="NCBI Taxonomy" id="112248"/>
    <lineage>
        <taxon>Bacteria</taxon>
        <taxon>Bacillati</taxon>
        <taxon>Bacillota</taxon>
        <taxon>Bacilli</taxon>
        <taxon>Bacillales</taxon>
        <taxon>Thermoactinomycetaceae</taxon>
        <taxon>Seinonella</taxon>
    </lineage>
</organism>
<dbReference type="Proteomes" id="UP000184476">
    <property type="component" value="Unassembled WGS sequence"/>
</dbReference>
<protein>
    <submittedName>
        <fullName evidence="1">Uncharacterized protein</fullName>
    </submittedName>
</protein>
<accession>A0A1M4ZQA6</accession>
<dbReference type="EMBL" id="FQVL01000010">
    <property type="protein sequence ID" value="SHF20188.1"/>
    <property type="molecule type" value="Genomic_DNA"/>
</dbReference>
<keyword evidence="2" id="KW-1185">Reference proteome</keyword>
<evidence type="ECO:0000313" key="1">
    <source>
        <dbReference type="EMBL" id="SHF20188.1"/>
    </source>
</evidence>
<gene>
    <name evidence="1" type="ORF">SAMN05444392_11053</name>
</gene>
<dbReference type="STRING" id="112248.SAMN05444392_11053"/>
<dbReference type="AlphaFoldDB" id="A0A1M4ZQA6"/>
<sequence>MNEKKYQLFPNRKPILVLFERFGGALVLLKAN</sequence>
<evidence type="ECO:0000313" key="2">
    <source>
        <dbReference type="Proteomes" id="UP000184476"/>
    </source>
</evidence>